<feature type="domain" description="BRCT" evidence="6">
    <location>
        <begin position="46"/>
        <end position="103"/>
    </location>
</feature>
<dbReference type="GO" id="GO:0016829">
    <property type="term" value="F:lyase activity"/>
    <property type="evidence" value="ECO:0007669"/>
    <property type="project" value="UniProtKB-KW"/>
</dbReference>
<dbReference type="GO" id="GO:0046872">
    <property type="term" value="F:metal ion binding"/>
    <property type="evidence" value="ECO:0007669"/>
    <property type="project" value="UniProtKB-UniRule"/>
</dbReference>
<keyword evidence="3 5" id="KW-0548">Nucleotidyltransferase</keyword>
<dbReference type="Gene3D" id="3.30.210.10">
    <property type="entry name" value="DNA polymerase, thumb domain"/>
    <property type="match status" value="1"/>
</dbReference>
<dbReference type="CDD" id="cd00027">
    <property type="entry name" value="BRCT"/>
    <property type="match status" value="1"/>
</dbReference>
<evidence type="ECO:0000313" key="7">
    <source>
        <dbReference type="EMBL" id="KAK9827505.1"/>
    </source>
</evidence>
<accession>A0AAW1R0T3</accession>
<comment type="subcellular location">
    <subcellularLocation>
        <location evidence="5">Nucleus</location>
    </subcellularLocation>
</comment>
<gene>
    <name evidence="7" type="ORF">WJX74_006340</name>
</gene>
<comment type="caution">
    <text evidence="7">The sequence shown here is derived from an EMBL/GenBank/DDBJ whole genome shotgun (WGS) entry which is preliminary data.</text>
</comment>
<dbReference type="PRINTS" id="PR00869">
    <property type="entry name" value="DNAPOLX"/>
</dbReference>
<dbReference type="GO" id="GO:0003887">
    <property type="term" value="F:DNA-directed DNA polymerase activity"/>
    <property type="evidence" value="ECO:0007669"/>
    <property type="project" value="UniProtKB-UniRule"/>
</dbReference>
<dbReference type="Proteomes" id="UP001438707">
    <property type="component" value="Unassembled WGS sequence"/>
</dbReference>
<organism evidence="7 8">
    <name type="scientific">Apatococcus lobatus</name>
    <dbReference type="NCBI Taxonomy" id="904363"/>
    <lineage>
        <taxon>Eukaryota</taxon>
        <taxon>Viridiplantae</taxon>
        <taxon>Chlorophyta</taxon>
        <taxon>core chlorophytes</taxon>
        <taxon>Trebouxiophyceae</taxon>
        <taxon>Chlorellales</taxon>
        <taxon>Chlorellaceae</taxon>
        <taxon>Apatococcus</taxon>
    </lineage>
</organism>
<evidence type="ECO:0000259" key="6">
    <source>
        <dbReference type="PROSITE" id="PS50172"/>
    </source>
</evidence>
<dbReference type="Pfam" id="PF14791">
    <property type="entry name" value="DNA_pol_B_thumb"/>
    <property type="match status" value="1"/>
</dbReference>
<comment type="cofactor">
    <cofactor evidence="1">
        <name>Mn(2+)</name>
        <dbReference type="ChEBI" id="CHEBI:29035"/>
    </cofactor>
</comment>
<dbReference type="AlphaFoldDB" id="A0AAW1R0T3"/>
<evidence type="ECO:0000256" key="4">
    <source>
        <dbReference type="ARBA" id="ARBA00023239"/>
    </source>
</evidence>
<keyword evidence="5" id="KW-0539">Nucleus</keyword>
<dbReference type="PANTHER" id="PTHR11276:SF28">
    <property type="entry name" value="DNA POLYMERASE LAMBDA"/>
    <property type="match status" value="1"/>
</dbReference>
<evidence type="ECO:0000256" key="2">
    <source>
        <dbReference type="ARBA" id="ARBA00022679"/>
    </source>
</evidence>
<dbReference type="GO" id="GO:0006303">
    <property type="term" value="P:double-strand break repair via nonhomologous end joining"/>
    <property type="evidence" value="ECO:0007669"/>
    <property type="project" value="TreeGrafter"/>
</dbReference>
<evidence type="ECO:0000256" key="1">
    <source>
        <dbReference type="ARBA" id="ARBA00001936"/>
    </source>
</evidence>
<reference evidence="7 8" key="1">
    <citation type="journal article" date="2024" name="Nat. Commun.">
        <title>Phylogenomics reveals the evolutionary origins of lichenization in chlorophyte algae.</title>
        <authorList>
            <person name="Puginier C."/>
            <person name="Libourel C."/>
            <person name="Otte J."/>
            <person name="Skaloud P."/>
            <person name="Haon M."/>
            <person name="Grisel S."/>
            <person name="Petersen M."/>
            <person name="Berrin J.G."/>
            <person name="Delaux P.M."/>
            <person name="Dal Grande F."/>
            <person name="Keller J."/>
        </authorList>
    </citation>
    <scope>NUCLEOTIDE SEQUENCE [LARGE SCALE GENOMIC DNA]</scope>
    <source>
        <strain evidence="7 8">SAG 2145</strain>
    </source>
</reference>
<dbReference type="Gene3D" id="3.40.50.10190">
    <property type="entry name" value="BRCT domain"/>
    <property type="match status" value="1"/>
</dbReference>
<proteinExistence type="inferred from homology"/>
<keyword evidence="5" id="KW-0239">DNA-directed DNA polymerase</keyword>
<dbReference type="SMART" id="SM00483">
    <property type="entry name" value="POLXc"/>
    <property type="match status" value="1"/>
</dbReference>
<keyword evidence="8" id="KW-1185">Reference proteome</keyword>
<keyword evidence="4" id="KW-0456">Lyase</keyword>
<keyword evidence="5" id="KW-0234">DNA repair</keyword>
<keyword evidence="2 5" id="KW-0808">Transferase</keyword>
<dbReference type="PROSITE" id="PS50172">
    <property type="entry name" value="BRCT"/>
    <property type="match status" value="1"/>
</dbReference>
<dbReference type="EMBL" id="JALJOS010000018">
    <property type="protein sequence ID" value="KAK9827505.1"/>
    <property type="molecule type" value="Genomic_DNA"/>
</dbReference>
<dbReference type="InterPro" id="IPR002008">
    <property type="entry name" value="DNA_pol_X_beta-like"/>
</dbReference>
<dbReference type="GO" id="GO:0003677">
    <property type="term" value="F:DNA binding"/>
    <property type="evidence" value="ECO:0007669"/>
    <property type="project" value="UniProtKB-UniRule"/>
</dbReference>
<sequence>MPPPRSKQRTDAGPYLRGVVAAFDTRSIENFATRSKVWTRQVCAAGGKVTKDTSEATHLITGIQPSKPGLTAGGSSNIQLVRDSWLVQSLAEQTQLPAQDFAVDTNPAVSEIPDVPAEMEAHEASSSLKRFARWLGRWSPELDAVQTQNEIVLQANFPGKRCACEGNRKILAALRELTKYEAALGESGSTLATGGDASETLFNYRALRYSRMTAVVCASAFEVGPDLEADSLPFLGEVGHRQVLDIACRGSCSELDEHRANDAVHRSDGRVRPEAYGGRARYGFARLPGVGAATAKRWYDLEFRSYEDLDEAIAAGQAPSQLQPAARFSLAHRHDLLEPTPRQDLEEMLSVVSQELKALAGPGWEMEVVGGGAREEASHDADFVLSHPSMCVEGVVRPLCDRLWRASRLARPADGLCQIQEGRISKCIENMKAAFCGTSIGNAAQSSNLAADRFDRVFGNFKTKAGKWRRMDLIFVPHEQLHFGLLGWTGSKQFLRFMRAHAGDRGMLLNSHGLLVKDEGRAWLVPSERPPRGQDGALSWPVGWHAMRPVSSQQDIFELLGLPYRTPAERNCP</sequence>
<dbReference type="Gene3D" id="3.30.460.10">
    <property type="entry name" value="Beta Polymerase, domain 2"/>
    <property type="match status" value="1"/>
</dbReference>
<dbReference type="InterPro" id="IPR002054">
    <property type="entry name" value="DNA-dir_DNA_pol_X"/>
</dbReference>
<dbReference type="InterPro" id="IPR043519">
    <property type="entry name" value="NT_sf"/>
</dbReference>
<comment type="similarity">
    <text evidence="5">Belongs to the DNA polymerase type-X family.</text>
</comment>
<dbReference type="InterPro" id="IPR037160">
    <property type="entry name" value="DNA_Pol_thumb_sf"/>
</dbReference>
<dbReference type="PANTHER" id="PTHR11276">
    <property type="entry name" value="DNA POLYMERASE TYPE-X FAMILY MEMBER"/>
    <property type="match status" value="1"/>
</dbReference>
<protein>
    <recommendedName>
        <fullName evidence="5">DNA polymerase</fullName>
        <ecNumber evidence="5">2.7.7.7</ecNumber>
    </recommendedName>
</protein>
<dbReference type="SUPFAM" id="SSF52113">
    <property type="entry name" value="BRCT domain"/>
    <property type="match status" value="1"/>
</dbReference>
<evidence type="ECO:0000256" key="5">
    <source>
        <dbReference type="RuleBase" id="RU366014"/>
    </source>
</evidence>
<comment type="function">
    <text evidence="5">DNA polymerase that functions in several pathways of DNA repair. Involved in base excision repair (BER) responsible for repair of lesions that give rise to abasic (AP) sites in DNA. Also contributes to DNA double-strand break repair by non-homologous end joining and homologous recombination. Has both template-dependent and template-independent (terminal transferase) DNA polymerase activities. Has also a 5'-deoxyribose-5-phosphate lyase (dRP lyase) activity.</text>
</comment>
<dbReference type="EC" id="2.7.7.7" evidence="5"/>
<dbReference type="InterPro" id="IPR022312">
    <property type="entry name" value="DNA_pol_X"/>
</dbReference>
<dbReference type="SUPFAM" id="SSF81301">
    <property type="entry name" value="Nucleotidyltransferase"/>
    <property type="match status" value="1"/>
</dbReference>
<keyword evidence="5" id="KW-0227">DNA damage</keyword>
<evidence type="ECO:0000313" key="8">
    <source>
        <dbReference type="Proteomes" id="UP001438707"/>
    </source>
</evidence>
<comment type="catalytic activity">
    <reaction evidence="5">
        <text>DNA(n) + a 2'-deoxyribonucleoside 5'-triphosphate = DNA(n+1) + diphosphate</text>
        <dbReference type="Rhea" id="RHEA:22508"/>
        <dbReference type="Rhea" id="RHEA-COMP:17339"/>
        <dbReference type="Rhea" id="RHEA-COMP:17340"/>
        <dbReference type="ChEBI" id="CHEBI:33019"/>
        <dbReference type="ChEBI" id="CHEBI:61560"/>
        <dbReference type="ChEBI" id="CHEBI:173112"/>
        <dbReference type="EC" id="2.7.7.7"/>
    </reaction>
</comment>
<evidence type="ECO:0000256" key="3">
    <source>
        <dbReference type="ARBA" id="ARBA00022695"/>
    </source>
</evidence>
<dbReference type="PRINTS" id="PR00870">
    <property type="entry name" value="DNAPOLXBETA"/>
</dbReference>
<dbReference type="GO" id="GO:0005634">
    <property type="term" value="C:nucleus"/>
    <property type="evidence" value="ECO:0007669"/>
    <property type="project" value="UniProtKB-SubCell"/>
</dbReference>
<dbReference type="Gene3D" id="1.10.150.20">
    <property type="entry name" value="5' to 3' exonuclease, C-terminal subdomain"/>
    <property type="match status" value="1"/>
</dbReference>
<dbReference type="InterPro" id="IPR036420">
    <property type="entry name" value="BRCT_dom_sf"/>
</dbReference>
<name>A0AAW1R0T3_9CHLO</name>
<dbReference type="InterPro" id="IPR029398">
    <property type="entry name" value="PolB_thumb"/>
</dbReference>
<dbReference type="InterPro" id="IPR001357">
    <property type="entry name" value="BRCT_dom"/>
</dbReference>